<dbReference type="RefSeq" id="WP_207275820.1">
    <property type="nucleotide sequence ID" value="NZ_JAFMPK010000045.1"/>
</dbReference>
<dbReference type="Proteomes" id="UP000664617">
    <property type="component" value="Unassembled WGS sequence"/>
</dbReference>
<evidence type="ECO:0000313" key="2">
    <source>
        <dbReference type="Proteomes" id="UP000664617"/>
    </source>
</evidence>
<name>A0ABS3IB74_9MICO</name>
<proteinExistence type="predicted"/>
<reference evidence="1 2" key="1">
    <citation type="submission" date="2021-03" db="EMBL/GenBank/DDBJ databases">
        <authorList>
            <person name="Xin L."/>
        </authorList>
    </citation>
    <scope>NUCLEOTIDE SEQUENCE [LARGE SCALE GENOMIC DNA]</scope>
    <source>
        <strain evidence="1 2">XHU 5031</strain>
    </source>
</reference>
<dbReference type="Pfam" id="PF19749">
    <property type="entry name" value="DUF6236"/>
    <property type="match status" value="1"/>
</dbReference>
<comment type="caution">
    <text evidence="1">The sequence shown here is derived from an EMBL/GenBank/DDBJ whole genome shotgun (WGS) entry which is preliminary data.</text>
</comment>
<accession>A0ABS3IB74</accession>
<gene>
    <name evidence="1" type="ORF">J0911_12625</name>
</gene>
<reference evidence="2" key="2">
    <citation type="submission" date="2023-07" db="EMBL/GenBank/DDBJ databases">
        <title>Myceligenerans salitolerans sp. nov., a halotolerant actinomycete isolated from a salt lake in Xinjiang, China.</title>
        <authorList>
            <person name="Guan T."/>
        </authorList>
    </citation>
    <scope>NUCLEOTIDE SEQUENCE [LARGE SCALE GENOMIC DNA]</scope>
    <source>
        <strain evidence="2">XHU 5031</strain>
    </source>
</reference>
<organism evidence="1 2">
    <name type="scientific">Myceligenerans salitolerans</name>
    <dbReference type="NCBI Taxonomy" id="1230528"/>
    <lineage>
        <taxon>Bacteria</taxon>
        <taxon>Bacillati</taxon>
        <taxon>Actinomycetota</taxon>
        <taxon>Actinomycetes</taxon>
        <taxon>Micrococcales</taxon>
        <taxon>Promicromonosporaceae</taxon>
        <taxon>Myceligenerans</taxon>
    </lineage>
</organism>
<dbReference type="EMBL" id="JAFMPK010000045">
    <property type="protein sequence ID" value="MBO0609871.1"/>
    <property type="molecule type" value="Genomic_DNA"/>
</dbReference>
<dbReference type="InterPro" id="IPR046203">
    <property type="entry name" value="DUF6236"/>
</dbReference>
<evidence type="ECO:0000313" key="1">
    <source>
        <dbReference type="EMBL" id="MBO0609871.1"/>
    </source>
</evidence>
<sequence>MDSQEFRLIEEKRMHPPALYYPYIHVRDEDWLKTAALYWPAVHRLVPAGYPIDDTATARAFADAEVLRNENPGLYVFEAESSFESALARNVDLLEARFRVHDAEHVPHPDFVPSPNMAIGVRPENLGWIHVQKIPPSLVDEFVARGFAIRGRPDPNTGRDWGSHTPGREWVGFHRAVAGAYMTALASQVSGQGRFQPLTDVDDLRKTIPHPDVEAALRLLTGVAPAKPEATEAYVMLALETVLPTNLDQVPVEAILRCREELQPKLEAFRSHVDAQVDELRQIAAVPAEHRRLEEFARHVQGTIEQPLRDLERDLRLLKLETVRSLVTTSTYAPPAIIGAGLTYLAEPAATVAGSVAAAIGKAWWDVRQGGATIRSNSPVGFLLDVRHQLTPASAGQRFERLFRRGR</sequence>
<protein>
    <submittedName>
        <fullName evidence="1">Uncharacterized protein</fullName>
    </submittedName>
</protein>
<keyword evidence="2" id="KW-1185">Reference proteome</keyword>